<dbReference type="GO" id="GO:0002939">
    <property type="term" value="P:tRNA N1-guanine methylation"/>
    <property type="evidence" value="ECO:0007669"/>
    <property type="project" value="TreeGrafter"/>
</dbReference>
<feature type="domain" description="tRNA methyltransferase TRMD/TRM10-type" evidence="18">
    <location>
        <begin position="195"/>
        <end position="247"/>
    </location>
</feature>
<dbReference type="InterPro" id="IPR016009">
    <property type="entry name" value="tRNA_MeTrfase_TRMD/TRM10"/>
</dbReference>
<evidence type="ECO:0000313" key="20">
    <source>
        <dbReference type="Proteomes" id="UP000176269"/>
    </source>
</evidence>
<evidence type="ECO:0000259" key="18">
    <source>
        <dbReference type="Pfam" id="PF01746"/>
    </source>
</evidence>
<name>A0A1F7JZS6_9BACT</name>
<evidence type="ECO:0000256" key="14">
    <source>
        <dbReference type="ARBA" id="ARBA00047783"/>
    </source>
</evidence>
<evidence type="ECO:0000256" key="15">
    <source>
        <dbReference type="HAMAP-Rule" id="MF_00605"/>
    </source>
</evidence>
<dbReference type="Gene3D" id="3.40.1280.10">
    <property type="match status" value="1"/>
</dbReference>
<comment type="function">
    <text evidence="1 15 17">Specifically methylates guanosine-37 in various tRNAs.</text>
</comment>
<evidence type="ECO:0000256" key="5">
    <source>
        <dbReference type="ARBA" id="ARBA00012807"/>
    </source>
</evidence>
<evidence type="ECO:0000256" key="10">
    <source>
        <dbReference type="ARBA" id="ARBA00022691"/>
    </source>
</evidence>
<dbReference type="SUPFAM" id="SSF75217">
    <property type="entry name" value="alpha/beta knot"/>
    <property type="match status" value="2"/>
</dbReference>
<dbReference type="PIRSF" id="PIRSF000386">
    <property type="entry name" value="tRNA_mtase"/>
    <property type="match status" value="1"/>
</dbReference>
<evidence type="ECO:0000256" key="9">
    <source>
        <dbReference type="ARBA" id="ARBA00022679"/>
    </source>
</evidence>
<dbReference type="InterPro" id="IPR029026">
    <property type="entry name" value="tRNA_m1G_MTases_N"/>
</dbReference>
<dbReference type="FunFam" id="3.40.1280.10:FF:000001">
    <property type="entry name" value="tRNA (guanine-N(1)-)-methyltransferase"/>
    <property type="match status" value="1"/>
</dbReference>
<evidence type="ECO:0000313" key="19">
    <source>
        <dbReference type="EMBL" id="OGK61119.1"/>
    </source>
</evidence>
<dbReference type="PANTHER" id="PTHR46417">
    <property type="entry name" value="TRNA (GUANINE-N(1)-)-METHYLTRANSFERASE"/>
    <property type="match status" value="1"/>
</dbReference>
<dbReference type="AlphaFoldDB" id="A0A1F7JZS6"/>
<comment type="similarity">
    <text evidence="3 15 17">Belongs to the RNA methyltransferase TrmD family.</text>
</comment>
<evidence type="ECO:0000256" key="7">
    <source>
        <dbReference type="ARBA" id="ARBA00022490"/>
    </source>
</evidence>
<proteinExistence type="inferred from homology"/>
<feature type="binding site" evidence="15 16">
    <location>
        <position position="110"/>
    </location>
    <ligand>
        <name>S-adenosyl-L-methionine</name>
        <dbReference type="ChEBI" id="CHEBI:59789"/>
    </ligand>
</feature>
<accession>A0A1F7JZS6</accession>
<dbReference type="GO" id="GO:0052906">
    <property type="term" value="F:tRNA (guanine(37)-N1)-methyltransferase activity"/>
    <property type="evidence" value="ECO:0007669"/>
    <property type="project" value="UniProtKB-UniRule"/>
</dbReference>
<dbReference type="EC" id="2.1.1.228" evidence="5 15"/>
<organism evidence="19 20">
    <name type="scientific">Candidatus Roizmanbacteria bacterium RIFCSPLOWO2_02_FULL_43_10</name>
    <dbReference type="NCBI Taxonomy" id="1802078"/>
    <lineage>
        <taxon>Bacteria</taxon>
        <taxon>Candidatus Roizmaniibacteriota</taxon>
    </lineage>
</organism>
<evidence type="ECO:0000256" key="11">
    <source>
        <dbReference type="ARBA" id="ARBA00022694"/>
    </source>
</evidence>
<keyword evidence="8 15" id="KW-0489">Methyltransferase</keyword>
<dbReference type="NCBIfam" id="TIGR00088">
    <property type="entry name" value="trmD"/>
    <property type="match status" value="1"/>
</dbReference>
<evidence type="ECO:0000256" key="6">
    <source>
        <dbReference type="ARBA" id="ARBA00014679"/>
    </source>
</evidence>
<dbReference type="PANTHER" id="PTHR46417:SF1">
    <property type="entry name" value="TRNA (GUANINE-N(1)-)-METHYLTRANSFERASE"/>
    <property type="match status" value="1"/>
</dbReference>
<evidence type="ECO:0000256" key="8">
    <source>
        <dbReference type="ARBA" id="ARBA00022603"/>
    </source>
</evidence>
<evidence type="ECO:0000256" key="3">
    <source>
        <dbReference type="ARBA" id="ARBA00007630"/>
    </source>
</evidence>
<dbReference type="InterPro" id="IPR002649">
    <property type="entry name" value="tRNA_m1G_MeTrfase_TrmD"/>
</dbReference>
<keyword evidence="9 15" id="KW-0808">Transferase</keyword>
<dbReference type="Pfam" id="PF01746">
    <property type="entry name" value="tRNA_m1G_MT"/>
    <property type="match status" value="2"/>
</dbReference>
<evidence type="ECO:0000256" key="4">
    <source>
        <dbReference type="ARBA" id="ARBA00011738"/>
    </source>
</evidence>
<protein>
    <recommendedName>
        <fullName evidence="6 15">tRNA (guanine-N(1)-)-methyltransferase</fullName>
        <ecNumber evidence="5 15">2.1.1.228</ecNumber>
    </recommendedName>
    <alternativeName>
        <fullName evidence="12 15">M1G-methyltransferase</fullName>
    </alternativeName>
    <alternativeName>
        <fullName evidence="13 15">tRNA [GM37] methyltransferase</fullName>
    </alternativeName>
</protein>
<keyword evidence="11 15" id="KW-0819">tRNA processing</keyword>
<evidence type="ECO:0000256" key="12">
    <source>
        <dbReference type="ARBA" id="ARBA00029736"/>
    </source>
</evidence>
<evidence type="ECO:0000256" key="13">
    <source>
        <dbReference type="ARBA" id="ARBA00033392"/>
    </source>
</evidence>
<feature type="binding site" evidence="15 16">
    <location>
        <begin position="129"/>
        <end position="134"/>
    </location>
    <ligand>
        <name>S-adenosyl-L-methionine</name>
        <dbReference type="ChEBI" id="CHEBI:59789"/>
    </ligand>
</feature>
<evidence type="ECO:0000256" key="1">
    <source>
        <dbReference type="ARBA" id="ARBA00002634"/>
    </source>
</evidence>
<dbReference type="Proteomes" id="UP000176269">
    <property type="component" value="Unassembled WGS sequence"/>
</dbReference>
<evidence type="ECO:0000256" key="2">
    <source>
        <dbReference type="ARBA" id="ARBA00004496"/>
    </source>
</evidence>
<comment type="catalytic activity">
    <reaction evidence="14 15 17">
        <text>guanosine(37) in tRNA + S-adenosyl-L-methionine = N(1)-methylguanosine(37) in tRNA + S-adenosyl-L-homocysteine + H(+)</text>
        <dbReference type="Rhea" id="RHEA:36899"/>
        <dbReference type="Rhea" id="RHEA-COMP:10145"/>
        <dbReference type="Rhea" id="RHEA-COMP:10147"/>
        <dbReference type="ChEBI" id="CHEBI:15378"/>
        <dbReference type="ChEBI" id="CHEBI:57856"/>
        <dbReference type="ChEBI" id="CHEBI:59789"/>
        <dbReference type="ChEBI" id="CHEBI:73542"/>
        <dbReference type="ChEBI" id="CHEBI:74269"/>
        <dbReference type="EC" id="2.1.1.228"/>
    </reaction>
</comment>
<dbReference type="CDD" id="cd18080">
    <property type="entry name" value="TrmD-like"/>
    <property type="match status" value="1"/>
</dbReference>
<comment type="subunit">
    <text evidence="4 15 17">Homodimer.</text>
</comment>
<dbReference type="EMBL" id="MGBC01000019">
    <property type="protein sequence ID" value="OGK61119.1"/>
    <property type="molecule type" value="Genomic_DNA"/>
</dbReference>
<dbReference type="HAMAP" id="MF_00605">
    <property type="entry name" value="TrmD"/>
    <property type="match status" value="1"/>
</dbReference>
<evidence type="ECO:0000256" key="16">
    <source>
        <dbReference type="PIRSR" id="PIRSR000386-1"/>
    </source>
</evidence>
<comment type="caution">
    <text evidence="19">The sequence shown here is derived from an EMBL/GenBank/DDBJ whole genome shotgun (WGS) entry which is preliminary data.</text>
</comment>
<dbReference type="GO" id="GO:0005829">
    <property type="term" value="C:cytosol"/>
    <property type="evidence" value="ECO:0007669"/>
    <property type="project" value="TreeGrafter"/>
</dbReference>
<dbReference type="Gene3D" id="1.10.1270.20">
    <property type="entry name" value="tRNA(m1g37)methyltransferase, domain 2"/>
    <property type="match status" value="1"/>
</dbReference>
<dbReference type="InterPro" id="IPR029028">
    <property type="entry name" value="Alpha/beta_knot_MTases"/>
</dbReference>
<comment type="subcellular location">
    <subcellularLocation>
        <location evidence="2 15 17">Cytoplasm</location>
    </subcellularLocation>
</comment>
<feature type="domain" description="tRNA methyltransferase TRMD/TRM10-type" evidence="18">
    <location>
        <begin position="1"/>
        <end position="173"/>
    </location>
</feature>
<evidence type="ECO:0000256" key="17">
    <source>
        <dbReference type="RuleBase" id="RU003464"/>
    </source>
</evidence>
<reference evidence="19 20" key="1">
    <citation type="journal article" date="2016" name="Nat. Commun.">
        <title>Thousands of microbial genomes shed light on interconnected biogeochemical processes in an aquifer system.</title>
        <authorList>
            <person name="Anantharaman K."/>
            <person name="Brown C.T."/>
            <person name="Hug L.A."/>
            <person name="Sharon I."/>
            <person name="Castelle C.J."/>
            <person name="Probst A.J."/>
            <person name="Thomas B.C."/>
            <person name="Singh A."/>
            <person name="Wilkins M.J."/>
            <person name="Karaoz U."/>
            <person name="Brodie E.L."/>
            <person name="Williams K.H."/>
            <person name="Hubbard S.S."/>
            <person name="Banfield J.F."/>
        </authorList>
    </citation>
    <scope>NUCLEOTIDE SEQUENCE [LARGE SCALE GENOMIC DNA]</scope>
</reference>
<sequence>MKITVITLFPEMLDGFLNASILKRAQEKSAAQIECVQLREYAVDIYGTIDDRPFGGAAGMVLMAEPVIKAVKKVKTSSSKVILTSARGSLFTQEKAKELATHEHLIIVAGHYEAVDERVMDEIDEELSIGDYILTGGELPAGVIIDAIVRLLPGVLKKEQATHDESFSHVSLEELKKAVGGDPILHALDKKGITQVKLLEYPHYTRPQNLEGKDVPDILLSGHHAEIRKWQLQQAFSITKKRRPDLLS</sequence>
<keyword evidence="7 15" id="KW-0963">Cytoplasm</keyword>
<gene>
    <name evidence="15" type="primary">trmD</name>
    <name evidence="19" type="ORF">A3I56_02850</name>
</gene>
<keyword evidence="10 15" id="KW-0949">S-adenosyl-L-methionine</keyword>
<dbReference type="InterPro" id="IPR023148">
    <property type="entry name" value="tRNA_m1G_MeTrfase_C_sf"/>
</dbReference>